<dbReference type="Proteomes" id="UP000094056">
    <property type="component" value="Unassembled WGS sequence"/>
</dbReference>
<evidence type="ECO:0000313" key="3">
    <source>
        <dbReference type="EMBL" id="ODS34005.1"/>
    </source>
</evidence>
<dbReference type="Gene3D" id="3.30.70.1230">
    <property type="entry name" value="Nucleotide cyclase"/>
    <property type="match status" value="1"/>
</dbReference>
<dbReference type="SUPFAM" id="SSF52540">
    <property type="entry name" value="P-loop containing nucleoside triphosphate hydrolases"/>
    <property type="match status" value="1"/>
</dbReference>
<dbReference type="InterPro" id="IPR019734">
    <property type="entry name" value="TPR_rpt"/>
</dbReference>
<gene>
    <name evidence="3" type="ORF">SCARUB_00876</name>
</gene>
<dbReference type="Pfam" id="PF13424">
    <property type="entry name" value="TPR_12"/>
    <property type="match status" value="1"/>
</dbReference>
<name>A0A1E3XEE8_9BACT</name>
<evidence type="ECO:0000313" key="4">
    <source>
        <dbReference type="Proteomes" id="UP000094056"/>
    </source>
</evidence>
<dbReference type="SMART" id="SM00028">
    <property type="entry name" value="TPR"/>
    <property type="match status" value="2"/>
</dbReference>
<reference evidence="3 4" key="1">
    <citation type="submission" date="2016-07" db="EMBL/GenBank/DDBJ databases">
        <title>Draft genome of Scalindua rubra, obtained from a brine-seawater interface in the Red Sea, sheds light on salt adaptation in anammox bacteria.</title>
        <authorList>
            <person name="Speth D.R."/>
            <person name="Lagkouvardos I."/>
            <person name="Wang Y."/>
            <person name="Qian P.-Y."/>
            <person name="Dutilh B.E."/>
            <person name="Jetten M.S."/>
        </authorList>
    </citation>
    <scope>NUCLEOTIDE SEQUENCE [LARGE SCALE GENOMIC DNA]</scope>
    <source>
        <strain evidence="3">BSI-1</strain>
    </source>
</reference>
<feature type="domain" description="Guanylate cyclase" evidence="2">
    <location>
        <begin position="19"/>
        <end position="149"/>
    </location>
</feature>
<dbReference type="EMBL" id="MAYW01000015">
    <property type="protein sequence ID" value="ODS34005.1"/>
    <property type="molecule type" value="Genomic_DNA"/>
</dbReference>
<feature type="repeat" description="TPR" evidence="1">
    <location>
        <begin position="670"/>
        <end position="703"/>
    </location>
</feature>
<comment type="caution">
    <text evidence="3">The sequence shown here is derived from an EMBL/GenBank/DDBJ whole genome shotgun (WGS) entry which is preliminary data.</text>
</comment>
<protein>
    <submittedName>
        <fullName evidence="3">Kinesin light chain KLC</fullName>
    </submittedName>
</protein>
<dbReference type="PROSITE" id="PS50125">
    <property type="entry name" value="GUANYLATE_CYCLASE_2"/>
    <property type="match status" value="1"/>
</dbReference>
<dbReference type="Gene3D" id="1.25.40.10">
    <property type="entry name" value="Tetratricopeptide repeat domain"/>
    <property type="match status" value="1"/>
</dbReference>
<dbReference type="Pfam" id="PF00211">
    <property type="entry name" value="Guanylate_cyc"/>
    <property type="match status" value="1"/>
</dbReference>
<dbReference type="GO" id="GO:0009190">
    <property type="term" value="P:cyclic nucleotide biosynthetic process"/>
    <property type="evidence" value="ECO:0007669"/>
    <property type="project" value="InterPro"/>
</dbReference>
<dbReference type="AlphaFoldDB" id="A0A1E3XEE8"/>
<dbReference type="InterPro" id="IPR001054">
    <property type="entry name" value="A/G_cyclase"/>
</dbReference>
<dbReference type="SUPFAM" id="SSF48452">
    <property type="entry name" value="TPR-like"/>
    <property type="match status" value="1"/>
</dbReference>
<dbReference type="SUPFAM" id="SSF55073">
    <property type="entry name" value="Nucleotide cyclase"/>
    <property type="match status" value="1"/>
</dbReference>
<dbReference type="PROSITE" id="PS50005">
    <property type="entry name" value="TPR"/>
    <property type="match status" value="1"/>
</dbReference>
<dbReference type="InterPro" id="IPR027417">
    <property type="entry name" value="P-loop_NTPase"/>
</dbReference>
<evidence type="ECO:0000259" key="2">
    <source>
        <dbReference type="PROSITE" id="PS50125"/>
    </source>
</evidence>
<dbReference type="Gene3D" id="3.40.50.300">
    <property type="entry name" value="P-loop containing nucleotide triphosphate hydrolases"/>
    <property type="match status" value="1"/>
</dbReference>
<dbReference type="GO" id="GO:0035556">
    <property type="term" value="P:intracellular signal transduction"/>
    <property type="evidence" value="ECO:0007669"/>
    <property type="project" value="InterPro"/>
</dbReference>
<organism evidence="3 4">
    <name type="scientific">Candidatus Scalindua rubra</name>
    <dbReference type="NCBI Taxonomy" id="1872076"/>
    <lineage>
        <taxon>Bacteria</taxon>
        <taxon>Pseudomonadati</taxon>
        <taxon>Planctomycetota</taxon>
        <taxon>Candidatus Brocadiia</taxon>
        <taxon>Candidatus Brocadiales</taxon>
        <taxon>Candidatus Scalinduaceae</taxon>
        <taxon>Candidatus Scalindua</taxon>
    </lineage>
</organism>
<dbReference type="InterPro" id="IPR029787">
    <property type="entry name" value="Nucleotide_cyclase"/>
</dbReference>
<evidence type="ECO:0000256" key="1">
    <source>
        <dbReference type="PROSITE-ProRule" id="PRU00339"/>
    </source>
</evidence>
<dbReference type="InterPro" id="IPR011990">
    <property type="entry name" value="TPR-like_helical_dom_sf"/>
</dbReference>
<keyword evidence="1" id="KW-0802">TPR repeat</keyword>
<sequence>MHYSLIAQPFHSIIKFITSFISIDVVGHSYFSSKFKPSDINHTLMELQKWLNSIISKRKGKELNWAGDGGIFYFLQVKVDDKSVDNAVSSSMDILDGIAHFNDSHNKLYYEGKRTDIRLRLGIDFGSAIYRTDFGNWHSEALNTAVKVQGITQPNSVLITHNVYRNFSDSLRTYLKKSSVKYKEQPLYVFSRERIIAPVYKEYFESISSLRQKEFEHLGKWVDLYAMETKLVSMQEQDRGRKLRAIDLINEFVKAGKNALIFGESGAGKTFMSLKLFEDMKEEYRRPDASINERIPLFVELSRNRSSDLDRIMKGGIDEAQFKQDKHKYVIFLDGLNEVGDLDEQKRVLFEIKRFGALNPRTRVFVTTQTIAEFHQKSGFELYEILPFSREDVIEYLCKFKDKFDSLRDAESFYNSLPELIREFISVPVFLYFVVSTYEKDRPVKINSPGELAAQYEDFLCGVRDYRPIDLDEDYRTHLIPFIAFNMCQNNETNIPMKDFNRYVKQYNRDNYLSIKEKDVKDIVTNRFRLMKADQRSALRFTHQILRDYLAAVYMKNHEIRSDEIFKLIYTDSIKNNDLANAVRLLVGIVKPETAKGIIHKFIEKDLYFACELFAWSSIDVYEEKFIKLISKIDIHSREYLLNLNSVVSFYIKVLDHLQRAKRLDEPISTGYMRGLGIAYWEKLDHELAMDTYKKAIPIYEQNQMLNHPEYAKCQMNLGIAYRDIGESDEAIQNLEFVLSIFDQSVGKDHPDYNKCLKELMEVKSWSKE</sequence>
<accession>A0A1E3XEE8</accession>
<proteinExistence type="predicted"/>
<dbReference type="GO" id="GO:0004016">
    <property type="term" value="F:adenylate cyclase activity"/>
    <property type="evidence" value="ECO:0007669"/>
    <property type="project" value="UniProtKB-ARBA"/>
</dbReference>